<evidence type="ECO:0000256" key="7">
    <source>
        <dbReference type="ARBA" id="ARBA00022927"/>
    </source>
</evidence>
<feature type="domain" description="TonB C-terminal" evidence="11">
    <location>
        <begin position="139"/>
        <end position="214"/>
    </location>
</feature>
<dbReference type="NCBIfam" id="TIGR01352">
    <property type="entry name" value="tonB_Cterm"/>
    <property type="match status" value="1"/>
</dbReference>
<comment type="caution">
    <text evidence="12">The sequence shown here is derived from an EMBL/GenBank/DDBJ whole genome shotgun (WGS) entry which is preliminary data.</text>
</comment>
<protein>
    <recommendedName>
        <fullName evidence="11">TonB C-terminal domain-containing protein</fullName>
    </recommendedName>
</protein>
<comment type="similarity">
    <text evidence="2">Belongs to the TonB family.</text>
</comment>
<keyword evidence="3" id="KW-0813">Transport</keyword>
<evidence type="ECO:0000259" key="11">
    <source>
        <dbReference type="Pfam" id="PF03544"/>
    </source>
</evidence>
<evidence type="ECO:0000256" key="8">
    <source>
        <dbReference type="ARBA" id="ARBA00022989"/>
    </source>
</evidence>
<keyword evidence="9" id="KW-0472">Membrane</keyword>
<dbReference type="AlphaFoldDB" id="A0A364XZR3"/>
<dbReference type="InterPro" id="IPR051045">
    <property type="entry name" value="TonB-dependent_transducer"/>
</dbReference>
<dbReference type="PANTHER" id="PTHR33446">
    <property type="entry name" value="PROTEIN TONB-RELATED"/>
    <property type="match status" value="1"/>
</dbReference>
<evidence type="ECO:0000256" key="1">
    <source>
        <dbReference type="ARBA" id="ARBA00004383"/>
    </source>
</evidence>
<dbReference type="Gene3D" id="3.30.1150.10">
    <property type="match status" value="1"/>
</dbReference>
<comment type="subcellular location">
    <subcellularLocation>
        <location evidence="1">Cell inner membrane</location>
        <topology evidence="1">Single-pass membrane protein</topology>
        <orientation evidence="1">Periplasmic side</orientation>
    </subcellularLocation>
</comment>
<keyword evidence="5" id="KW-0997">Cell inner membrane</keyword>
<dbReference type="GO" id="GO:0015031">
    <property type="term" value="P:protein transport"/>
    <property type="evidence" value="ECO:0007669"/>
    <property type="project" value="UniProtKB-KW"/>
</dbReference>
<evidence type="ECO:0000256" key="2">
    <source>
        <dbReference type="ARBA" id="ARBA00006555"/>
    </source>
</evidence>
<proteinExistence type="inferred from homology"/>
<evidence type="ECO:0000256" key="3">
    <source>
        <dbReference type="ARBA" id="ARBA00022448"/>
    </source>
</evidence>
<keyword evidence="6" id="KW-0812">Transmembrane</keyword>
<dbReference type="PANTHER" id="PTHR33446:SF2">
    <property type="entry name" value="PROTEIN TONB"/>
    <property type="match status" value="1"/>
</dbReference>
<keyword evidence="7" id="KW-0653">Protein transport</keyword>
<evidence type="ECO:0000313" key="13">
    <source>
        <dbReference type="Proteomes" id="UP000251889"/>
    </source>
</evidence>
<evidence type="ECO:0000256" key="9">
    <source>
        <dbReference type="ARBA" id="ARBA00023136"/>
    </source>
</evidence>
<sequence>MKKILVLLSLFILMHCSTNNVKETEQQCKRGFERAESDLKSDSLGLFFFELPSPKSSSRIRILKNEYGVRVVDGGDVVTEEGRCYNEVMEQAIKKKFGDDVFRKIEQRVDSLVLQGQGDREAFYPGGSDAIEQYLACNLNFPDELESMDIVPTVFVKVTIDTAGRAKEVSIVKSFNDKFDREALRVLTTMEGWEPAIENRIKKESAYGLQIRFDPRIKRKCKP</sequence>
<dbReference type="SUPFAM" id="SSF74653">
    <property type="entry name" value="TolA/TonB C-terminal domain"/>
    <property type="match status" value="1"/>
</dbReference>
<keyword evidence="13" id="KW-1185">Reference proteome</keyword>
<dbReference type="Pfam" id="PF03544">
    <property type="entry name" value="TonB_C"/>
    <property type="match status" value="1"/>
</dbReference>
<accession>A0A364XZR3</accession>
<reference evidence="12 13" key="1">
    <citation type="submission" date="2018-06" db="EMBL/GenBank/DDBJ databases">
        <title>Chryseolinea flavus sp. nov., a member of the phylum Bacteroidetes isolated from soil.</title>
        <authorList>
            <person name="Li Y."/>
            <person name="Wang J."/>
        </authorList>
    </citation>
    <scope>NUCLEOTIDE SEQUENCE [LARGE SCALE GENOMIC DNA]</scope>
    <source>
        <strain evidence="12 13">SDU1-6</strain>
    </source>
</reference>
<keyword evidence="10" id="KW-0732">Signal</keyword>
<gene>
    <name evidence="12" type="ORF">DQQ10_20490</name>
</gene>
<keyword evidence="4" id="KW-1003">Cell membrane</keyword>
<evidence type="ECO:0000256" key="4">
    <source>
        <dbReference type="ARBA" id="ARBA00022475"/>
    </source>
</evidence>
<evidence type="ECO:0000256" key="6">
    <source>
        <dbReference type="ARBA" id="ARBA00022692"/>
    </source>
</evidence>
<dbReference type="OrthoDB" id="9812355at2"/>
<dbReference type="GO" id="GO:0031992">
    <property type="term" value="F:energy transducer activity"/>
    <property type="evidence" value="ECO:0007669"/>
    <property type="project" value="TreeGrafter"/>
</dbReference>
<dbReference type="GO" id="GO:0055085">
    <property type="term" value="P:transmembrane transport"/>
    <property type="evidence" value="ECO:0007669"/>
    <property type="project" value="InterPro"/>
</dbReference>
<name>A0A364XZR3_9BACT</name>
<dbReference type="EMBL" id="QMFY01000012">
    <property type="protein sequence ID" value="RAV99273.1"/>
    <property type="molecule type" value="Genomic_DNA"/>
</dbReference>
<dbReference type="InterPro" id="IPR006260">
    <property type="entry name" value="TonB/TolA_C"/>
</dbReference>
<organism evidence="12 13">
    <name type="scientific">Pseudochryseolinea flava</name>
    <dbReference type="NCBI Taxonomy" id="2059302"/>
    <lineage>
        <taxon>Bacteria</taxon>
        <taxon>Pseudomonadati</taxon>
        <taxon>Bacteroidota</taxon>
        <taxon>Cytophagia</taxon>
        <taxon>Cytophagales</taxon>
        <taxon>Fulvivirgaceae</taxon>
        <taxon>Pseudochryseolinea</taxon>
    </lineage>
</organism>
<feature type="signal peptide" evidence="10">
    <location>
        <begin position="1"/>
        <end position="21"/>
    </location>
</feature>
<keyword evidence="8" id="KW-1133">Transmembrane helix</keyword>
<dbReference type="Proteomes" id="UP000251889">
    <property type="component" value="Unassembled WGS sequence"/>
</dbReference>
<feature type="chain" id="PRO_5017056931" description="TonB C-terminal domain-containing protein" evidence="10">
    <location>
        <begin position="22"/>
        <end position="223"/>
    </location>
</feature>
<dbReference type="GO" id="GO:0098797">
    <property type="term" value="C:plasma membrane protein complex"/>
    <property type="evidence" value="ECO:0007669"/>
    <property type="project" value="TreeGrafter"/>
</dbReference>
<evidence type="ECO:0000256" key="10">
    <source>
        <dbReference type="SAM" id="SignalP"/>
    </source>
</evidence>
<evidence type="ECO:0000256" key="5">
    <source>
        <dbReference type="ARBA" id="ARBA00022519"/>
    </source>
</evidence>
<evidence type="ECO:0000313" key="12">
    <source>
        <dbReference type="EMBL" id="RAV99273.1"/>
    </source>
</evidence>
<dbReference type="InterPro" id="IPR037682">
    <property type="entry name" value="TonB_C"/>
</dbReference>